<evidence type="ECO:0000313" key="1">
    <source>
        <dbReference type="EMBL" id="EFN54104.1"/>
    </source>
</evidence>
<dbReference type="InParanoid" id="E1ZJB1"/>
<gene>
    <name evidence="1" type="ORF">CHLNCDRAFT_136251</name>
</gene>
<protein>
    <submittedName>
        <fullName evidence="1">Uncharacterized protein</fullName>
    </submittedName>
</protein>
<dbReference type="SUPFAM" id="SSF47923">
    <property type="entry name" value="Ypt/Rab-GAP domain of gyp1p"/>
    <property type="match status" value="1"/>
</dbReference>
<dbReference type="Proteomes" id="UP000008141">
    <property type="component" value="Unassembled WGS sequence"/>
</dbReference>
<evidence type="ECO:0000313" key="2">
    <source>
        <dbReference type="Proteomes" id="UP000008141"/>
    </source>
</evidence>
<dbReference type="EMBL" id="GL433849">
    <property type="protein sequence ID" value="EFN54104.1"/>
    <property type="molecule type" value="Genomic_DNA"/>
</dbReference>
<keyword evidence="2" id="KW-1185">Reference proteome</keyword>
<sequence length="49" mass="5613">MLLHVRQELMEGDFASNMKLLQRYPPVDVHVILSRAEALKHGKTVIVLD</sequence>
<dbReference type="Gene3D" id="1.10.472.80">
    <property type="entry name" value="Ypt/Rab-GAP domain of gyp1p, domain 3"/>
    <property type="match status" value="1"/>
</dbReference>
<organism evidence="2">
    <name type="scientific">Chlorella variabilis</name>
    <name type="common">Green alga</name>
    <dbReference type="NCBI Taxonomy" id="554065"/>
    <lineage>
        <taxon>Eukaryota</taxon>
        <taxon>Viridiplantae</taxon>
        <taxon>Chlorophyta</taxon>
        <taxon>core chlorophytes</taxon>
        <taxon>Trebouxiophyceae</taxon>
        <taxon>Chlorellales</taxon>
        <taxon>Chlorellaceae</taxon>
        <taxon>Chlorella clade</taxon>
        <taxon>Chlorella</taxon>
    </lineage>
</organism>
<reference evidence="1 2" key="1">
    <citation type="journal article" date="2010" name="Plant Cell">
        <title>The Chlorella variabilis NC64A genome reveals adaptation to photosymbiosis, coevolution with viruses, and cryptic sex.</title>
        <authorList>
            <person name="Blanc G."/>
            <person name="Duncan G."/>
            <person name="Agarkova I."/>
            <person name="Borodovsky M."/>
            <person name="Gurnon J."/>
            <person name="Kuo A."/>
            <person name="Lindquist E."/>
            <person name="Lucas S."/>
            <person name="Pangilinan J."/>
            <person name="Polle J."/>
            <person name="Salamov A."/>
            <person name="Terry A."/>
            <person name="Yamada T."/>
            <person name="Dunigan D.D."/>
            <person name="Grigoriev I.V."/>
            <person name="Claverie J.M."/>
            <person name="Van Etten J.L."/>
        </authorList>
    </citation>
    <scope>NUCLEOTIDE SEQUENCE [LARGE SCALE GENOMIC DNA]</scope>
    <source>
        <strain evidence="1 2">NC64A</strain>
    </source>
</reference>
<dbReference type="InterPro" id="IPR035969">
    <property type="entry name" value="Rab-GAP_TBC_sf"/>
</dbReference>
<dbReference type="RefSeq" id="XP_005846206.1">
    <property type="nucleotide sequence ID" value="XM_005846144.1"/>
</dbReference>
<dbReference type="KEGG" id="cvr:CHLNCDRAFT_136251"/>
<name>E1ZJB1_CHLVA</name>
<accession>E1ZJB1</accession>
<dbReference type="GeneID" id="17353341"/>
<dbReference type="OrthoDB" id="10263206at2759"/>
<proteinExistence type="predicted"/>
<dbReference type="AlphaFoldDB" id="E1ZJB1"/>